<reference evidence="3" key="1">
    <citation type="submission" date="2023-03" db="EMBL/GenBank/DDBJ databases">
        <title>Massive genome expansion in bonnet fungi (Mycena s.s.) driven by repeated elements and novel gene families across ecological guilds.</title>
        <authorList>
            <consortium name="Lawrence Berkeley National Laboratory"/>
            <person name="Harder C.B."/>
            <person name="Miyauchi S."/>
            <person name="Viragh M."/>
            <person name="Kuo A."/>
            <person name="Thoen E."/>
            <person name="Andreopoulos B."/>
            <person name="Lu D."/>
            <person name="Skrede I."/>
            <person name="Drula E."/>
            <person name="Henrissat B."/>
            <person name="Morin E."/>
            <person name="Kohler A."/>
            <person name="Barry K."/>
            <person name="LaButti K."/>
            <person name="Morin E."/>
            <person name="Salamov A."/>
            <person name="Lipzen A."/>
            <person name="Mereny Z."/>
            <person name="Hegedus B."/>
            <person name="Baldrian P."/>
            <person name="Stursova M."/>
            <person name="Weitz H."/>
            <person name="Taylor A."/>
            <person name="Grigoriev I.V."/>
            <person name="Nagy L.G."/>
            <person name="Martin F."/>
            <person name="Kauserud H."/>
        </authorList>
    </citation>
    <scope>NUCLEOTIDE SEQUENCE</scope>
    <source>
        <strain evidence="3">CBHHK067</strain>
    </source>
</reference>
<feature type="transmembrane region" description="Helical" evidence="1">
    <location>
        <begin position="180"/>
        <end position="200"/>
    </location>
</feature>
<feature type="transmembrane region" description="Helical" evidence="1">
    <location>
        <begin position="240"/>
        <end position="257"/>
    </location>
</feature>
<feature type="transmembrane region" description="Helical" evidence="1">
    <location>
        <begin position="83"/>
        <end position="100"/>
    </location>
</feature>
<feature type="domain" description="DUF6535" evidence="2">
    <location>
        <begin position="117"/>
        <end position="202"/>
    </location>
</feature>
<protein>
    <recommendedName>
        <fullName evidence="2">DUF6535 domain-containing protein</fullName>
    </recommendedName>
</protein>
<keyword evidence="1" id="KW-1133">Transmembrane helix</keyword>
<dbReference type="AlphaFoldDB" id="A0AAD7G9U4"/>
<evidence type="ECO:0000313" key="3">
    <source>
        <dbReference type="EMBL" id="KAJ7681676.1"/>
    </source>
</evidence>
<evidence type="ECO:0000256" key="1">
    <source>
        <dbReference type="SAM" id="Phobius"/>
    </source>
</evidence>
<dbReference type="Pfam" id="PF20153">
    <property type="entry name" value="DUF6535"/>
    <property type="match status" value="2"/>
</dbReference>
<dbReference type="InterPro" id="IPR045338">
    <property type="entry name" value="DUF6535"/>
</dbReference>
<feature type="transmembrane region" description="Helical" evidence="1">
    <location>
        <begin position="207"/>
        <end position="228"/>
    </location>
</feature>
<feature type="domain" description="DUF6535" evidence="2">
    <location>
        <begin position="59"/>
        <end position="110"/>
    </location>
</feature>
<keyword evidence="1" id="KW-0472">Membrane</keyword>
<evidence type="ECO:0000259" key="2">
    <source>
        <dbReference type="Pfam" id="PF20153"/>
    </source>
</evidence>
<keyword evidence="1" id="KW-0812">Transmembrane</keyword>
<gene>
    <name evidence="3" type="ORF">B0H17DRAFT_58057</name>
</gene>
<comment type="caution">
    <text evidence="3">The sequence shown here is derived from an EMBL/GenBank/DDBJ whole genome shotgun (WGS) entry which is preliminary data.</text>
</comment>
<feature type="transmembrane region" description="Helical" evidence="1">
    <location>
        <begin position="112"/>
        <end position="138"/>
    </location>
</feature>
<accession>A0AAD7G9U4</accession>
<sequence>MKLPDSPPSSESTERLIGALQGCFSDLLRTQKAQTDKLHKAVEALQQKPPVADKKNIFWKQYQSLADEHDKELLQKFSTDLDTSLIFAGLFSAVSSAFIIQIQPQIHPDGTLALILVAQCLLVFSLFSTLLAALLAVLGKQWLMYYSAAGERGTIEARGLERQRKFDGLQRWKFSTVMHLFPLLLQLALLLFSAGLSVYLWTVHISLAIIVLLSTSGGFSAYVFLLMTSVVSPDSPFQNPLAPFLAMIVPLTVLGRLQEYFGRAITRSGRFVARGWSFFPAYLQKPSHILPHFFARERPLSPPPHRKIAPLFRGAFPAPSPEAPAVAWILETSTDPLIIASAADVAVDLRWPVDTDFAAPLARLRDSFLACFELAEVGYENYPRGVAWPVPLKSVRAGMAARAITYGRAYCVLRLAHKSSGVNDDSALEVINHIPVGESPLLLQVVWILQGAPNLAVGSDAGAAAATTAWISSSRDSVPPGLRSRILTPPALPTISSASILSSAQSTVKIWVW</sequence>
<proteinExistence type="predicted"/>
<evidence type="ECO:0000313" key="4">
    <source>
        <dbReference type="Proteomes" id="UP001221757"/>
    </source>
</evidence>
<dbReference type="EMBL" id="JARKIE010000115">
    <property type="protein sequence ID" value="KAJ7681676.1"/>
    <property type="molecule type" value="Genomic_DNA"/>
</dbReference>
<name>A0AAD7G9U4_MYCRO</name>
<organism evidence="3 4">
    <name type="scientific">Mycena rosella</name>
    <name type="common">Pink bonnet</name>
    <name type="synonym">Agaricus rosellus</name>
    <dbReference type="NCBI Taxonomy" id="1033263"/>
    <lineage>
        <taxon>Eukaryota</taxon>
        <taxon>Fungi</taxon>
        <taxon>Dikarya</taxon>
        <taxon>Basidiomycota</taxon>
        <taxon>Agaricomycotina</taxon>
        <taxon>Agaricomycetes</taxon>
        <taxon>Agaricomycetidae</taxon>
        <taxon>Agaricales</taxon>
        <taxon>Marasmiineae</taxon>
        <taxon>Mycenaceae</taxon>
        <taxon>Mycena</taxon>
    </lineage>
</organism>
<dbReference type="Proteomes" id="UP001221757">
    <property type="component" value="Unassembled WGS sequence"/>
</dbReference>
<keyword evidence="4" id="KW-1185">Reference proteome</keyword>